<dbReference type="Gramene" id="TVU34829">
    <property type="protein sequence ID" value="TVU34829"/>
    <property type="gene ID" value="EJB05_16682"/>
</dbReference>
<evidence type="ECO:0000313" key="2">
    <source>
        <dbReference type="EMBL" id="TVU34829.1"/>
    </source>
</evidence>
<keyword evidence="3" id="KW-1185">Reference proteome</keyword>
<sequence>MIQCPHQSTELKQGTTPAEVMGKSDMLPPPLSRLELLAEVKCLINHHTIGETFVESGPQRLNKVAHNSHDPVR</sequence>
<comment type="caution">
    <text evidence="2">The sequence shown here is derived from an EMBL/GenBank/DDBJ whole genome shotgun (WGS) entry which is preliminary data.</text>
</comment>
<evidence type="ECO:0000313" key="3">
    <source>
        <dbReference type="Proteomes" id="UP000324897"/>
    </source>
</evidence>
<gene>
    <name evidence="2" type="ORF">EJB05_16682</name>
</gene>
<dbReference type="EMBL" id="RWGY01000009">
    <property type="protein sequence ID" value="TVU34829.1"/>
    <property type="molecule type" value="Genomic_DNA"/>
</dbReference>
<protein>
    <submittedName>
        <fullName evidence="2">Uncharacterized protein</fullName>
    </submittedName>
</protein>
<evidence type="ECO:0000256" key="1">
    <source>
        <dbReference type="SAM" id="MobiDB-lite"/>
    </source>
</evidence>
<organism evidence="2 3">
    <name type="scientific">Eragrostis curvula</name>
    <name type="common">weeping love grass</name>
    <dbReference type="NCBI Taxonomy" id="38414"/>
    <lineage>
        <taxon>Eukaryota</taxon>
        <taxon>Viridiplantae</taxon>
        <taxon>Streptophyta</taxon>
        <taxon>Embryophyta</taxon>
        <taxon>Tracheophyta</taxon>
        <taxon>Spermatophyta</taxon>
        <taxon>Magnoliopsida</taxon>
        <taxon>Liliopsida</taxon>
        <taxon>Poales</taxon>
        <taxon>Poaceae</taxon>
        <taxon>PACMAD clade</taxon>
        <taxon>Chloridoideae</taxon>
        <taxon>Eragrostideae</taxon>
        <taxon>Eragrostidinae</taxon>
        <taxon>Eragrostis</taxon>
    </lineage>
</organism>
<accession>A0A5J9VFA9</accession>
<dbReference type="AlphaFoldDB" id="A0A5J9VFA9"/>
<dbReference type="Proteomes" id="UP000324897">
    <property type="component" value="Unassembled WGS sequence"/>
</dbReference>
<feature type="compositionally biased region" description="Polar residues" evidence="1">
    <location>
        <begin position="1"/>
        <end position="16"/>
    </location>
</feature>
<feature type="non-terminal residue" evidence="2">
    <location>
        <position position="1"/>
    </location>
</feature>
<reference evidence="2 3" key="1">
    <citation type="journal article" date="2019" name="Sci. Rep.">
        <title>A high-quality genome of Eragrostis curvula grass provides insights into Poaceae evolution and supports new strategies to enhance forage quality.</title>
        <authorList>
            <person name="Carballo J."/>
            <person name="Santos B.A.C.M."/>
            <person name="Zappacosta D."/>
            <person name="Garbus I."/>
            <person name="Selva J.P."/>
            <person name="Gallo C.A."/>
            <person name="Diaz A."/>
            <person name="Albertini E."/>
            <person name="Caccamo M."/>
            <person name="Echenique V."/>
        </authorList>
    </citation>
    <scope>NUCLEOTIDE SEQUENCE [LARGE SCALE GENOMIC DNA]</scope>
    <source>
        <strain evidence="3">cv. Victoria</strain>
        <tissue evidence="2">Leaf</tissue>
    </source>
</reference>
<feature type="region of interest" description="Disordered" evidence="1">
    <location>
        <begin position="1"/>
        <end position="26"/>
    </location>
</feature>
<proteinExistence type="predicted"/>
<name>A0A5J9VFA9_9POAL</name>